<dbReference type="InterPro" id="IPR003313">
    <property type="entry name" value="AraC-bd"/>
</dbReference>
<evidence type="ECO:0000313" key="6">
    <source>
        <dbReference type="Proteomes" id="UP000680304"/>
    </source>
</evidence>
<keyword evidence="6" id="KW-1185">Reference proteome</keyword>
<gene>
    <name evidence="5" type="ORF">PACILC2_00740</name>
</gene>
<dbReference type="Proteomes" id="UP000680304">
    <property type="component" value="Unassembled WGS sequence"/>
</dbReference>
<dbReference type="InterPro" id="IPR018060">
    <property type="entry name" value="HTH_AraC"/>
</dbReference>
<dbReference type="PROSITE" id="PS00041">
    <property type="entry name" value="HTH_ARAC_FAMILY_1"/>
    <property type="match status" value="1"/>
</dbReference>
<evidence type="ECO:0000256" key="2">
    <source>
        <dbReference type="ARBA" id="ARBA00023125"/>
    </source>
</evidence>
<dbReference type="InterPro" id="IPR018062">
    <property type="entry name" value="HTH_AraC-typ_CS"/>
</dbReference>
<dbReference type="Pfam" id="PF02311">
    <property type="entry name" value="AraC_binding"/>
    <property type="match status" value="1"/>
</dbReference>
<dbReference type="Gene3D" id="1.10.10.60">
    <property type="entry name" value="Homeodomain-like"/>
    <property type="match status" value="1"/>
</dbReference>
<evidence type="ECO:0000313" key="5">
    <source>
        <dbReference type="EMBL" id="GIQ61506.1"/>
    </source>
</evidence>
<accession>A0ABQ4N002</accession>
<dbReference type="SUPFAM" id="SSF46689">
    <property type="entry name" value="Homeodomain-like"/>
    <property type="match status" value="1"/>
</dbReference>
<dbReference type="PANTHER" id="PTHR43280">
    <property type="entry name" value="ARAC-FAMILY TRANSCRIPTIONAL REGULATOR"/>
    <property type="match status" value="1"/>
</dbReference>
<keyword evidence="3" id="KW-0804">Transcription</keyword>
<dbReference type="InterPro" id="IPR014710">
    <property type="entry name" value="RmlC-like_jellyroll"/>
</dbReference>
<protein>
    <recommendedName>
        <fullName evidence="4">HTH araC/xylS-type domain-containing protein</fullName>
    </recommendedName>
</protein>
<dbReference type="SUPFAM" id="SSF51215">
    <property type="entry name" value="Regulatory protein AraC"/>
    <property type="match status" value="1"/>
</dbReference>
<dbReference type="Gene3D" id="2.60.120.10">
    <property type="entry name" value="Jelly Rolls"/>
    <property type="match status" value="1"/>
</dbReference>
<dbReference type="InterPro" id="IPR009057">
    <property type="entry name" value="Homeodomain-like_sf"/>
</dbReference>
<feature type="domain" description="HTH araC/xylS-type" evidence="4">
    <location>
        <begin position="201"/>
        <end position="299"/>
    </location>
</feature>
<evidence type="ECO:0000256" key="3">
    <source>
        <dbReference type="ARBA" id="ARBA00023163"/>
    </source>
</evidence>
<organism evidence="5 6">
    <name type="scientific">Paenibacillus cisolokensis</name>
    <dbReference type="NCBI Taxonomy" id="1658519"/>
    <lineage>
        <taxon>Bacteria</taxon>
        <taxon>Bacillati</taxon>
        <taxon>Bacillota</taxon>
        <taxon>Bacilli</taxon>
        <taxon>Bacillales</taxon>
        <taxon>Paenibacillaceae</taxon>
        <taxon>Paenibacillus</taxon>
    </lineage>
</organism>
<dbReference type="PROSITE" id="PS01124">
    <property type="entry name" value="HTH_ARAC_FAMILY_2"/>
    <property type="match status" value="1"/>
</dbReference>
<evidence type="ECO:0000256" key="1">
    <source>
        <dbReference type="ARBA" id="ARBA00023015"/>
    </source>
</evidence>
<dbReference type="SMART" id="SM00342">
    <property type="entry name" value="HTH_ARAC"/>
    <property type="match status" value="1"/>
</dbReference>
<comment type="caution">
    <text evidence="5">The sequence shown here is derived from an EMBL/GenBank/DDBJ whole genome shotgun (WGS) entry which is preliminary data.</text>
</comment>
<reference evidence="5 6" key="1">
    <citation type="submission" date="2021-04" db="EMBL/GenBank/DDBJ databases">
        <title>Draft genome sequence of Paenibacillus cisolokensis, LC2-13A.</title>
        <authorList>
            <person name="Uke A."/>
            <person name="Chhe C."/>
            <person name="Baramee S."/>
            <person name="Kosugi A."/>
        </authorList>
    </citation>
    <scope>NUCLEOTIDE SEQUENCE [LARGE SCALE GENOMIC DNA]</scope>
    <source>
        <strain evidence="5 6">LC2-13A</strain>
    </source>
</reference>
<dbReference type="Pfam" id="PF12833">
    <property type="entry name" value="HTH_18"/>
    <property type="match status" value="1"/>
</dbReference>
<dbReference type="InterPro" id="IPR037923">
    <property type="entry name" value="HTH-like"/>
</dbReference>
<dbReference type="PANTHER" id="PTHR43280:SF2">
    <property type="entry name" value="HTH-TYPE TRANSCRIPTIONAL REGULATOR EXSA"/>
    <property type="match status" value="1"/>
</dbReference>
<sequence length="303" mass="34822">MREASRRLPSLPWRDLAPVVGYANRLECRPGETFGPRCISDYQLLYVAEGKGEVTVQETARQCEAGDLFFYGPGVPHRIRADRRDPFVLYGVHYLWQGPLPEPGRPPQITIRQLGSAEKLPYRDNRFLIGEDMTGDLLLLDGHRRVPPKRFEPFFARLAEAWPSQRATTPLLLRSLLTELLVELHASAAGGDGEGDGPLVQRLAERLRRHAAERYDRDWLSSWTSYHPDYISRLFRSRMRQTPYAYFMSCKLELAREALAHTGEPLAAMAERLRFSSVHAFTRWFVRQTGMPPGRFRRASRTI</sequence>
<name>A0ABQ4N002_9BACL</name>
<dbReference type="RefSeq" id="WP_213526711.1">
    <property type="nucleotide sequence ID" value="NZ_BOVJ01000002.1"/>
</dbReference>
<evidence type="ECO:0000259" key="4">
    <source>
        <dbReference type="PROSITE" id="PS01124"/>
    </source>
</evidence>
<dbReference type="EMBL" id="BOVJ01000002">
    <property type="protein sequence ID" value="GIQ61506.1"/>
    <property type="molecule type" value="Genomic_DNA"/>
</dbReference>
<proteinExistence type="predicted"/>
<keyword evidence="2" id="KW-0238">DNA-binding</keyword>
<keyword evidence="1" id="KW-0805">Transcription regulation</keyword>